<evidence type="ECO:0000313" key="3">
    <source>
        <dbReference type="Proteomes" id="UP000215914"/>
    </source>
</evidence>
<protein>
    <submittedName>
        <fullName evidence="2">Uncharacterized protein</fullName>
    </submittedName>
</protein>
<dbReference type="InParanoid" id="A0A251UN06"/>
<dbReference type="Proteomes" id="UP000215914">
    <property type="component" value="Chromosome 6"/>
</dbReference>
<evidence type="ECO:0000313" key="2">
    <source>
        <dbReference type="EMBL" id="OTG23701.1"/>
    </source>
</evidence>
<proteinExistence type="predicted"/>
<dbReference type="EMBL" id="CM007895">
    <property type="protein sequence ID" value="OTG23701.1"/>
    <property type="molecule type" value="Genomic_DNA"/>
</dbReference>
<name>A0A251UN06_HELAN</name>
<keyword evidence="3" id="KW-1185">Reference proteome</keyword>
<evidence type="ECO:0000313" key="1">
    <source>
        <dbReference type="EMBL" id="KAF5804003.1"/>
    </source>
</evidence>
<reference evidence="1 3" key="1">
    <citation type="journal article" date="2017" name="Nature">
        <title>The sunflower genome provides insights into oil metabolism, flowering and Asterid evolution.</title>
        <authorList>
            <person name="Badouin H."/>
            <person name="Gouzy J."/>
            <person name="Grassa C.J."/>
            <person name="Murat F."/>
            <person name="Staton S.E."/>
            <person name="Cottret L."/>
            <person name="Lelandais-Briere C."/>
            <person name="Owens G.L."/>
            <person name="Carrere S."/>
            <person name="Mayjonade B."/>
            <person name="Legrand L."/>
            <person name="Gill N."/>
            <person name="Kane N.C."/>
            <person name="Bowers J.E."/>
            <person name="Hubner S."/>
            <person name="Bellec A."/>
            <person name="Berard A."/>
            <person name="Berges H."/>
            <person name="Blanchet N."/>
            <person name="Boniface M.C."/>
            <person name="Brunel D."/>
            <person name="Catrice O."/>
            <person name="Chaidir N."/>
            <person name="Claudel C."/>
            <person name="Donnadieu C."/>
            <person name="Faraut T."/>
            <person name="Fievet G."/>
            <person name="Helmstetter N."/>
            <person name="King M."/>
            <person name="Knapp S.J."/>
            <person name="Lai Z."/>
            <person name="Le Paslier M.C."/>
            <person name="Lippi Y."/>
            <person name="Lorenzon L."/>
            <person name="Mandel J.R."/>
            <person name="Marage G."/>
            <person name="Marchand G."/>
            <person name="Marquand E."/>
            <person name="Bret-Mestries E."/>
            <person name="Morien E."/>
            <person name="Nambeesan S."/>
            <person name="Nguyen T."/>
            <person name="Pegot-Espagnet P."/>
            <person name="Pouilly N."/>
            <person name="Raftis F."/>
            <person name="Sallet E."/>
            <person name="Schiex T."/>
            <person name="Thomas J."/>
            <person name="Vandecasteele C."/>
            <person name="Vares D."/>
            <person name="Vear F."/>
            <person name="Vautrin S."/>
            <person name="Crespi M."/>
            <person name="Mangin B."/>
            <person name="Burke J.M."/>
            <person name="Salse J."/>
            <person name="Munos S."/>
            <person name="Vincourt P."/>
            <person name="Rieseberg L.H."/>
            <person name="Langlade N.B."/>
        </authorList>
    </citation>
    <scope>NUCLEOTIDE SEQUENCE [LARGE SCALE GENOMIC DNA]</scope>
    <source>
        <strain evidence="3">cv. SF193</strain>
        <tissue evidence="1">Leaves</tissue>
    </source>
</reference>
<dbReference type="Gramene" id="mRNA:HanXRQr2_Chr06g0278021">
    <property type="protein sequence ID" value="mRNA:HanXRQr2_Chr06g0278021"/>
    <property type="gene ID" value="HanXRQr2_Chr06g0278021"/>
</dbReference>
<reference evidence="2" key="2">
    <citation type="submission" date="2017-02" db="EMBL/GenBank/DDBJ databases">
        <title>Sunflower complete genome.</title>
        <authorList>
            <person name="Langlade N."/>
            <person name="Munos S."/>
        </authorList>
    </citation>
    <scope>NUCLEOTIDE SEQUENCE [LARGE SCALE GENOMIC DNA]</scope>
    <source>
        <tissue evidence="2">Leaves</tissue>
    </source>
</reference>
<dbReference type="AlphaFoldDB" id="A0A251UN06"/>
<sequence>MVNPQSFVTIELGVFVNQNSFSKHKEKPQTTESHVEEGVAGDSVSDFQLPNFESIFNDTDDYKFDRHIAALIEMEDAKKLFNDCWNTKNDTLKETPSATSQCHLDTKEKSKVVCGDETVSPKVKSKFDMDLDNFLIPKNKFRLHELSKNSHIAYRTRLNVSRKNFIYLKPIRKQYIYRFWEYLYRFFQKKKKVLNSI</sequence>
<organism evidence="2 3">
    <name type="scientific">Helianthus annuus</name>
    <name type="common">Common sunflower</name>
    <dbReference type="NCBI Taxonomy" id="4232"/>
    <lineage>
        <taxon>Eukaryota</taxon>
        <taxon>Viridiplantae</taxon>
        <taxon>Streptophyta</taxon>
        <taxon>Embryophyta</taxon>
        <taxon>Tracheophyta</taxon>
        <taxon>Spermatophyta</taxon>
        <taxon>Magnoliopsida</taxon>
        <taxon>eudicotyledons</taxon>
        <taxon>Gunneridae</taxon>
        <taxon>Pentapetalae</taxon>
        <taxon>asterids</taxon>
        <taxon>campanulids</taxon>
        <taxon>Asterales</taxon>
        <taxon>Asteraceae</taxon>
        <taxon>Asteroideae</taxon>
        <taxon>Heliantheae alliance</taxon>
        <taxon>Heliantheae</taxon>
        <taxon>Helianthus</taxon>
    </lineage>
</organism>
<dbReference type="EMBL" id="MNCJ02000321">
    <property type="protein sequence ID" value="KAF5804003.1"/>
    <property type="molecule type" value="Genomic_DNA"/>
</dbReference>
<gene>
    <name evidence="2" type="ORF">HannXRQ_Chr06g0185361</name>
    <name evidence="1" type="ORF">HanXRQr2_Chr06g0278021</name>
</gene>
<accession>A0A251UN06</accession>
<reference evidence="1" key="3">
    <citation type="submission" date="2020-06" db="EMBL/GenBank/DDBJ databases">
        <title>Helianthus annuus Genome sequencing and assembly Release 2.</title>
        <authorList>
            <person name="Gouzy J."/>
            <person name="Langlade N."/>
            <person name="Munos S."/>
        </authorList>
    </citation>
    <scope>NUCLEOTIDE SEQUENCE</scope>
    <source>
        <tissue evidence="1">Leaves</tissue>
    </source>
</reference>